<organism evidence="1">
    <name type="scientific">Myoviridae sp. ctHMa1</name>
    <dbReference type="NCBI Taxonomy" id="2827671"/>
    <lineage>
        <taxon>Viruses</taxon>
        <taxon>Duplodnaviria</taxon>
        <taxon>Heunggongvirae</taxon>
        <taxon>Uroviricota</taxon>
        <taxon>Caudoviricetes</taxon>
    </lineage>
</organism>
<accession>A0A8S5SFU3</accession>
<name>A0A8S5SFU3_9CAUD</name>
<reference evidence="1" key="1">
    <citation type="journal article" date="2021" name="Proc. Natl. Acad. Sci. U.S.A.">
        <title>A Catalog of Tens of Thousands of Viruses from Human Metagenomes Reveals Hidden Associations with Chronic Diseases.</title>
        <authorList>
            <person name="Tisza M.J."/>
            <person name="Buck C.B."/>
        </authorList>
    </citation>
    <scope>NUCLEOTIDE SEQUENCE</scope>
    <source>
        <strain evidence="1">CtHMa1</strain>
    </source>
</reference>
<dbReference type="EMBL" id="BK032590">
    <property type="protein sequence ID" value="DAF49889.1"/>
    <property type="molecule type" value="Genomic_DNA"/>
</dbReference>
<evidence type="ECO:0000313" key="1">
    <source>
        <dbReference type="EMBL" id="DAF49889.1"/>
    </source>
</evidence>
<protein>
    <submittedName>
        <fullName evidence="1">Uncharacterized protein</fullName>
    </submittedName>
</protein>
<proteinExistence type="predicted"/>
<sequence length="40" mass="4756">MLLIATTLYHIVSVANQCRFVLNYLSLRHLYDFGRCLFFC</sequence>